<dbReference type="Gene3D" id="2.60.200.40">
    <property type="match status" value="1"/>
</dbReference>
<evidence type="ECO:0000313" key="10">
    <source>
        <dbReference type="EMBL" id="MET3645120.1"/>
    </source>
</evidence>
<evidence type="ECO:0000256" key="8">
    <source>
        <dbReference type="ARBA" id="ARBA00023264"/>
    </source>
</evidence>
<evidence type="ECO:0000313" key="11">
    <source>
        <dbReference type="Proteomes" id="UP001549055"/>
    </source>
</evidence>
<organism evidence="10 11">
    <name type="scientific">Streptococcus gallinaceus</name>
    <dbReference type="NCBI Taxonomy" id="165758"/>
    <lineage>
        <taxon>Bacteria</taxon>
        <taxon>Bacillati</taxon>
        <taxon>Bacillota</taxon>
        <taxon>Bacilli</taxon>
        <taxon>Lactobacillales</taxon>
        <taxon>Streptococcaceae</taxon>
        <taxon>Streptococcus</taxon>
    </lineage>
</organism>
<dbReference type="InterPro" id="IPR045540">
    <property type="entry name" value="YegS/DAGK_C"/>
</dbReference>
<dbReference type="GO" id="GO:0016301">
    <property type="term" value="F:kinase activity"/>
    <property type="evidence" value="ECO:0007669"/>
    <property type="project" value="UniProtKB-KW"/>
</dbReference>
<protein>
    <submittedName>
        <fullName evidence="10">Diacylglycerol kinase family enzyme</fullName>
    </submittedName>
</protein>
<keyword evidence="7" id="KW-0443">Lipid metabolism</keyword>
<dbReference type="SUPFAM" id="SSF111331">
    <property type="entry name" value="NAD kinase/diacylglycerol kinase-like"/>
    <property type="match status" value="1"/>
</dbReference>
<evidence type="ECO:0000256" key="2">
    <source>
        <dbReference type="ARBA" id="ARBA00005983"/>
    </source>
</evidence>
<evidence type="ECO:0000256" key="4">
    <source>
        <dbReference type="ARBA" id="ARBA00022741"/>
    </source>
</evidence>
<dbReference type="PANTHER" id="PTHR12358">
    <property type="entry name" value="SPHINGOSINE KINASE"/>
    <property type="match status" value="1"/>
</dbReference>
<dbReference type="InterPro" id="IPR017438">
    <property type="entry name" value="ATP-NAD_kinase_N"/>
</dbReference>
<keyword evidence="6" id="KW-0067">ATP-binding</keyword>
<dbReference type="PANTHER" id="PTHR12358:SF54">
    <property type="entry name" value="SPHINGOSINE KINASE RELATED PROTEIN"/>
    <property type="match status" value="1"/>
</dbReference>
<keyword evidence="11" id="KW-1185">Reference proteome</keyword>
<dbReference type="Gene3D" id="3.40.50.10330">
    <property type="entry name" value="Probable inorganic polyphosphate/atp-NAD kinase, domain 1"/>
    <property type="match status" value="1"/>
</dbReference>
<comment type="caution">
    <text evidence="10">The sequence shown here is derived from an EMBL/GenBank/DDBJ whole genome shotgun (WGS) entry which is preliminary data.</text>
</comment>
<dbReference type="RefSeq" id="WP_354281612.1">
    <property type="nucleotide sequence ID" value="NZ_JBEPMK010000006.1"/>
</dbReference>
<dbReference type="InterPro" id="IPR001206">
    <property type="entry name" value="Diacylglycerol_kinase_cat_dom"/>
</dbReference>
<reference evidence="10 11" key="1">
    <citation type="submission" date="2024-06" db="EMBL/GenBank/DDBJ databases">
        <title>Genomic Encyclopedia of Type Strains, Phase IV (KMG-IV): sequencing the most valuable type-strain genomes for metagenomic binning, comparative biology and taxonomic classification.</title>
        <authorList>
            <person name="Goeker M."/>
        </authorList>
    </citation>
    <scope>NUCLEOTIDE SEQUENCE [LARGE SCALE GENOMIC DNA]</scope>
    <source>
        <strain evidence="10 11">DSM 15349</strain>
    </source>
</reference>
<feature type="domain" description="DAGKc" evidence="9">
    <location>
        <begin position="1"/>
        <end position="125"/>
    </location>
</feature>
<comment type="similarity">
    <text evidence="2">Belongs to the diacylglycerol/lipid kinase family.</text>
</comment>
<evidence type="ECO:0000256" key="1">
    <source>
        <dbReference type="ARBA" id="ARBA00001946"/>
    </source>
</evidence>
<dbReference type="InterPro" id="IPR016064">
    <property type="entry name" value="NAD/diacylglycerol_kinase_sf"/>
</dbReference>
<dbReference type="Pfam" id="PF00781">
    <property type="entry name" value="DAGK_cat"/>
    <property type="match status" value="1"/>
</dbReference>
<evidence type="ECO:0000259" key="9">
    <source>
        <dbReference type="PROSITE" id="PS50146"/>
    </source>
</evidence>
<dbReference type="Pfam" id="PF19279">
    <property type="entry name" value="YegS_C"/>
    <property type="match status" value="1"/>
</dbReference>
<evidence type="ECO:0000256" key="6">
    <source>
        <dbReference type="ARBA" id="ARBA00022840"/>
    </source>
</evidence>
<name>A0ABV2JMF9_9STRE</name>
<keyword evidence="7" id="KW-0444">Lipid biosynthesis</keyword>
<dbReference type="PROSITE" id="PS50146">
    <property type="entry name" value="DAGK"/>
    <property type="match status" value="1"/>
</dbReference>
<gene>
    <name evidence="10" type="ORF">ABID27_001763</name>
</gene>
<keyword evidence="5 10" id="KW-0418">Kinase</keyword>
<dbReference type="Proteomes" id="UP001549055">
    <property type="component" value="Unassembled WGS sequence"/>
</dbReference>
<keyword evidence="4" id="KW-0547">Nucleotide-binding</keyword>
<sequence>MTVYIIANPHAGAQLAVDIVEEIQVNYPHLEKKIFFTTCPNDEKNQVQLALQTWQEGDTFLVIGGDGTLSKVLYHLPQNIPFSYYPVGSGNDFARALQLPDLAATIANIEAGNTREITIFAAEEGILLNSLDLGFAAWVVNEAAHSTLKRLLNRLYLGKLTYIFIAILSLLKNPVASVKIQKNNQEILELDHVYFFSVANNTYFGGGIMIWPTATVYDSQLHMIYAKGETFWKRLAILLTLVFKQHQQSSYLQHEVLETAHIKIPRESIVEVDGEIISSRELTLKAQKRKIYL</sequence>
<dbReference type="InterPro" id="IPR050187">
    <property type="entry name" value="Lipid_Phosphate_FormReg"/>
</dbReference>
<comment type="cofactor">
    <cofactor evidence="1">
        <name>Mg(2+)</name>
        <dbReference type="ChEBI" id="CHEBI:18420"/>
    </cofactor>
</comment>
<proteinExistence type="inferred from homology"/>
<evidence type="ECO:0000256" key="5">
    <source>
        <dbReference type="ARBA" id="ARBA00022777"/>
    </source>
</evidence>
<keyword evidence="7" id="KW-0594">Phospholipid biosynthesis</keyword>
<keyword evidence="3" id="KW-0808">Transferase</keyword>
<evidence type="ECO:0000256" key="3">
    <source>
        <dbReference type="ARBA" id="ARBA00022679"/>
    </source>
</evidence>
<keyword evidence="8" id="KW-1208">Phospholipid metabolism</keyword>
<accession>A0ABV2JMF9</accession>
<evidence type="ECO:0000256" key="7">
    <source>
        <dbReference type="ARBA" id="ARBA00023209"/>
    </source>
</evidence>
<dbReference type="EMBL" id="JBEPMK010000006">
    <property type="protein sequence ID" value="MET3645120.1"/>
    <property type="molecule type" value="Genomic_DNA"/>
</dbReference>